<gene>
    <name evidence="2" type="ORF">AFA91_25145</name>
</gene>
<evidence type="ECO:0000256" key="1">
    <source>
        <dbReference type="SAM" id="Phobius"/>
    </source>
</evidence>
<dbReference type="KEGG" id="mgo:AFA91_25145"/>
<organism evidence="2 3">
    <name type="scientific">Mycolicibacterium goodii</name>
    <name type="common">Mycobacterium goodii</name>
    <dbReference type="NCBI Taxonomy" id="134601"/>
    <lineage>
        <taxon>Bacteria</taxon>
        <taxon>Bacillati</taxon>
        <taxon>Actinomycetota</taxon>
        <taxon>Actinomycetes</taxon>
        <taxon>Mycobacteriales</taxon>
        <taxon>Mycobacteriaceae</taxon>
        <taxon>Mycolicibacterium</taxon>
    </lineage>
</organism>
<keyword evidence="1" id="KW-1133">Transmembrane helix</keyword>
<dbReference type="Proteomes" id="UP000062255">
    <property type="component" value="Chromosome"/>
</dbReference>
<feature type="transmembrane region" description="Helical" evidence="1">
    <location>
        <begin position="36"/>
        <end position="57"/>
    </location>
</feature>
<dbReference type="RefSeq" id="WP_049747091.1">
    <property type="nucleotide sequence ID" value="NZ_CP012150.1"/>
</dbReference>
<sequence length="105" mass="12184">MAEVTDPHGTQWSVYRRWWPFPSVTAVIENAIFDSLGFLLIALCALGWPFWLAAKFLGARWKIRIERDGTPVDTELVRGWYRSRRRIAELTEQLAGGWRSGQYTI</sequence>
<evidence type="ECO:0000313" key="2">
    <source>
        <dbReference type="EMBL" id="AKS34637.1"/>
    </source>
</evidence>
<evidence type="ECO:0000313" key="3">
    <source>
        <dbReference type="Proteomes" id="UP000062255"/>
    </source>
</evidence>
<proteinExistence type="predicted"/>
<protein>
    <submittedName>
        <fullName evidence="2">Uncharacterized protein</fullName>
    </submittedName>
</protein>
<keyword evidence="1" id="KW-0812">Transmembrane</keyword>
<dbReference type="AlphaFoldDB" id="A0A0K0XBA0"/>
<reference evidence="2 3" key="1">
    <citation type="submission" date="2015-07" db="EMBL/GenBank/DDBJ databases">
        <title>Complete genome sequence of Mycobacterium goodii X7B, a facultative thermophilic biodesulfurizing bacterium.</title>
        <authorList>
            <person name="Yu B."/>
            <person name="Li F."/>
            <person name="Xu P."/>
        </authorList>
    </citation>
    <scope>NUCLEOTIDE SEQUENCE [LARGE SCALE GENOMIC DNA]</scope>
    <source>
        <strain evidence="2 3">X7B</strain>
    </source>
</reference>
<dbReference type="EMBL" id="CP012150">
    <property type="protein sequence ID" value="AKS34637.1"/>
    <property type="molecule type" value="Genomic_DNA"/>
</dbReference>
<accession>A0A0K0XBA0</accession>
<dbReference type="STRING" id="134601.AFA91_25145"/>
<dbReference type="PATRIC" id="fig|134601.6.peg.5197"/>
<dbReference type="OrthoDB" id="4735550at2"/>
<name>A0A0K0XBA0_MYCGD</name>
<keyword evidence="1" id="KW-0472">Membrane</keyword>